<evidence type="ECO:0000313" key="1">
    <source>
        <dbReference type="EMBL" id="KAL0577797.1"/>
    </source>
</evidence>
<protein>
    <recommendedName>
        <fullName evidence="3">Reverse transcriptase</fullName>
    </recommendedName>
</protein>
<comment type="caution">
    <text evidence="1">The sequence shown here is derived from an EMBL/GenBank/DDBJ whole genome shotgun (WGS) entry which is preliminary data.</text>
</comment>
<dbReference type="EMBL" id="JBAHYK010000137">
    <property type="protein sequence ID" value="KAL0577797.1"/>
    <property type="molecule type" value="Genomic_DNA"/>
</dbReference>
<name>A0ABR3FQW0_9AGAR</name>
<keyword evidence="2" id="KW-1185">Reference proteome</keyword>
<accession>A0ABR3FQW0</accession>
<feature type="non-terminal residue" evidence="1">
    <location>
        <position position="1"/>
    </location>
</feature>
<reference evidence="1 2" key="1">
    <citation type="submission" date="2024-02" db="EMBL/GenBank/DDBJ databases">
        <title>A draft genome for the cacao thread blight pathogen Marasmius crinis-equi.</title>
        <authorList>
            <person name="Cohen S.P."/>
            <person name="Baruah I.K."/>
            <person name="Amoako-Attah I."/>
            <person name="Bukari Y."/>
            <person name="Meinhardt L.W."/>
            <person name="Bailey B.A."/>
        </authorList>
    </citation>
    <scope>NUCLEOTIDE SEQUENCE [LARGE SCALE GENOMIC DNA]</scope>
    <source>
        <strain evidence="1 2">GH-76</strain>
    </source>
</reference>
<evidence type="ECO:0000313" key="2">
    <source>
        <dbReference type="Proteomes" id="UP001465976"/>
    </source>
</evidence>
<gene>
    <name evidence="1" type="ORF">V5O48_004198</name>
</gene>
<evidence type="ECO:0008006" key="3">
    <source>
        <dbReference type="Google" id="ProtNLM"/>
    </source>
</evidence>
<organism evidence="1 2">
    <name type="scientific">Marasmius crinis-equi</name>
    <dbReference type="NCBI Taxonomy" id="585013"/>
    <lineage>
        <taxon>Eukaryota</taxon>
        <taxon>Fungi</taxon>
        <taxon>Dikarya</taxon>
        <taxon>Basidiomycota</taxon>
        <taxon>Agaricomycotina</taxon>
        <taxon>Agaricomycetes</taxon>
        <taxon>Agaricomycetidae</taxon>
        <taxon>Agaricales</taxon>
        <taxon>Marasmiineae</taxon>
        <taxon>Marasmiaceae</taxon>
        <taxon>Marasmius</taxon>
    </lineage>
</organism>
<sequence length="196" mass="22983">DCWLADVESTIQREPFREDLYHLDRLSAEDGPEIIDALVGRIQNAAWRDVLEDLHRSHKLHILQSRYPHPTSLNDPSCFTLQPYLTVPTIDHRKSLTRLVTSSHRLAVEILRWSTPSTQNLAVPRESRICRFCRREVEDEFHAVFECSGNAELRVRRNRFYRNVVDTRPGLDYLIREGKHDQLLRQLLDDFKVNAA</sequence>
<dbReference type="Proteomes" id="UP001465976">
    <property type="component" value="Unassembled WGS sequence"/>
</dbReference>
<proteinExistence type="predicted"/>